<dbReference type="InterPro" id="IPR035979">
    <property type="entry name" value="RBD_domain_sf"/>
</dbReference>
<comment type="caution">
    <text evidence="2">The sequence shown here is derived from an EMBL/GenBank/DDBJ whole genome shotgun (WGS) entry which is preliminary data.</text>
</comment>
<feature type="region of interest" description="Disordered" evidence="1">
    <location>
        <begin position="74"/>
        <end position="119"/>
    </location>
</feature>
<sequence length="119" mass="13048">MSKYYMRPVIPQGRNDTAGRVVINNIPIGVSELRLRDSLSQHGDVRIHLFVPGCEYSSGWAWVSLDSKKTHDNLMASSQIDSDSQVENGSNSQGEMASVSSDNVGGVEKADEFQDCEVD</sequence>
<evidence type="ECO:0000313" key="3">
    <source>
        <dbReference type="Proteomes" id="UP000823046"/>
    </source>
</evidence>
<dbReference type="EMBL" id="JADAQX010000297">
    <property type="protein sequence ID" value="KAF8820806.1"/>
    <property type="molecule type" value="Genomic_DNA"/>
</dbReference>
<accession>A0ABQ7J9X4</accession>
<protein>
    <submittedName>
        <fullName evidence="2">Uncharacterized protein</fullName>
    </submittedName>
</protein>
<gene>
    <name evidence="2" type="ORF">IE077_000411</name>
</gene>
<evidence type="ECO:0000256" key="1">
    <source>
        <dbReference type="SAM" id="MobiDB-lite"/>
    </source>
</evidence>
<name>A0ABQ7J9X4_9APIC</name>
<dbReference type="CDD" id="cd00590">
    <property type="entry name" value="RRM_SF"/>
    <property type="match status" value="1"/>
</dbReference>
<feature type="compositionally biased region" description="Polar residues" evidence="1">
    <location>
        <begin position="75"/>
        <end position="103"/>
    </location>
</feature>
<dbReference type="SUPFAM" id="SSF54928">
    <property type="entry name" value="RNA-binding domain, RBD"/>
    <property type="match status" value="1"/>
</dbReference>
<keyword evidence="3" id="KW-1185">Reference proteome</keyword>
<evidence type="ECO:0000313" key="2">
    <source>
        <dbReference type="EMBL" id="KAF8820806.1"/>
    </source>
</evidence>
<reference evidence="2 3" key="1">
    <citation type="journal article" date="2020" name="bioRxiv">
        <title>Metabolic contributions of an alphaproteobacterial endosymbiont in the apicomplexan Cardiosporidium cionae.</title>
        <authorList>
            <person name="Hunter E.S."/>
            <person name="Paight C.J."/>
            <person name="Lane C.E."/>
        </authorList>
    </citation>
    <scope>NUCLEOTIDE SEQUENCE [LARGE SCALE GENOMIC DNA]</scope>
    <source>
        <strain evidence="2">ESH_2018</strain>
    </source>
</reference>
<dbReference type="Proteomes" id="UP000823046">
    <property type="component" value="Unassembled WGS sequence"/>
</dbReference>
<proteinExistence type="predicted"/>
<organism evidence="2 3">
    <name type="scientific">Cardiosporidium cionae</name>
    <dbReference type="NCBI Taxonomy" id="476202"/>
    <lineage>
        <taxon>Eukaryota</taxon>
        <taxon>Sar</taxon>
        <taxon>Alveolata</taxon>
        <taxon>Apicomplexa</taxon>
        <taxon>Aconoidasida</taxon>
        <taxon>Nephromycida</taxon>
        <taxon>Cardiosporidium</taxon>
    </lineage>
</organism>